<dbReference type="PROSITE" id="PS50893">
    <property type="entry name" value="ABC_TRANSPORTER_2"/>
    <property type="match status" value="1"/>
</dbReference>
<dbReference type="PANTHER" id="PTHR24221:SF646">
    <property type="entry name" value="HAEMOLYSIN SECRETION ATP-BINDING PROTEIN"/>
    <property type="match status" value="1"/>
</dbReference>
<keyword evidence="5" id="KW-0547">Nucleotide-binding</keyword>
<dbReference type="GO" id="GO:0005886">
    <property type="term" value="C:plasma membrane"/>
    <property type="evidence" value="ECO:0007669"/>
    <property type="project" value="UniProtKB-SubCell"/>
</dbReference>
<dbReference type="GO" id="GO:0034040">
    <property type="term" value="F:ATPase-coupled lipid transmembrane transporter activity"/>
    <property type="evidence" value="ECO:0007669"/>
    <property type="project" value="TreeGrafter"/>
</dbReference>
<evidence type="ECO:0000259" key="10">
    <source>
        <dbReference type="PROSITE" id="PS50893"/>
    </source>
</evidence>
<evidence type="ECO:0000256" key="9">
    <source>
        <dbReference type="SAM" id="Phobius"/>
    </source>
</evidence>
<evidence type="ECO:0000256" key="6">
    <source>
        <dbReference type="ARBA" id="ARBA00022840"/>
    </source>
</evidence>
<dbReference type="Pfam" id="PF00005">
    <property type="entry name" value="ABC_tran"/>
    <property type="match status" value="1"/>
</dbReference>
<feature type="transmembrane region" description="Helical" evidence="9">
    <location>
        <begin position="133"/>
        <end position="158"/>
    </location>
</feature>
<dbReference type="RefSeq" id="WP_076322191.1">
    <property type="nucleotide sequence ID" value="NZ_MRTF01000002.1"/>
</dbReference>
<dbReference type="PROSITE" id="PS00211">
    <property type="entry name" value="ABC_TRANSPORTER_1"/>
    <property type="match status" value="1"/>
</dbReference>
<dbReference type="OrthoDB" id="9806127at2"/>
<dbReference type="STRING" id="1401.BK123_08835"/>
<keyword evidence="2" id="KW-0813">Transport</keyword>
<dbReference type="Proteomes" id="UP000187074">
    <property type="component" value="Unassembled WGS sequence"/>
</dbReference>
<dbReference type="Gene3D" id="1.20.1560.10">
    <property type="entry name" value="ABC transporter type 1, transmembrane domain"/>
    <property type="match status" value="1"/>
</dbReference>
<reference evidence="12 13" key="1">
    <citation type="submission" date="2016-11" db="EMBL/GenBank/DDBJ databases">
        <title>Paenibacillus species isolates.</title>
        <authorList>
            <person name="Beno S.M."/>
        </authorList>
    </citation>
    <scope>NUCLEOTIDE SEQUENCE [LARGE SCALE GENOMIC DNA]</scope>
    <source>
        <strain evidence="12 13">FSL F4-0100</strain>
    </source>
</reference>
<dbReference type="CDD" id="cd03228">
    <property type="entry name" value="ABCC_MRP_Like"/>
    <property type="match status" value="1"/>
</dbReference>
<dbReference type="GO" id="GO:0016887">
    <property type="term" value="F:ATP hydrolysis activity"/>
    <property type="evidence" value="ECO:0007669"/>
    <property type="project" value="InterPro"/>
</dbReference>
<dbReference type="PANTHER" id="PTHR24221">
    <property type="entry name" value="ATP-BINDING CASSETTE SUB-FAMILY B"/>
    <property type="match status" value="1"/>
</dbReference>
<dbReference type="InterPro" id="IPR017871">
    <property type="entry name" value="ABC_transporter-like_CS"/>
</dbReference>
<feature type="transmembrane region" description="Helical" evidence="9">
    <location>
        <begin position="164"/>
        <end position="180"/>
    </location>
</feature>
<organism evidence="12 13">
    <name type="scientific">Paenibacillus lautus</name>
    <name type="common">Bacillus lautus</name>
    <dbReference type="NCBI Taxonomy" id="1401"/>
    <lineage>
        <taxon>Bacteria</taxon>
        <taxon>Bacillati</taxon>
        <taxon>Bacillota</taxon>
        <taxon>Bacilli</taxon>
        <taxon>Bacillales</taxon>
        <taxon>Paenibacillaceae</taxon>
        <taxon>Paenibacillus</taxon>
    </lineage>
</organism>
<name>A0A1R1B750_PAELA</name>
<evidence type="ECO:0000313" key="12">
    <source>
        <dbReference type="EMBL" id="OME95382.1"/>
    </source>
</evidence>
<evidence type="ECO:0000256" key="8">
    <source>
        <dbReference type="ARBA" id="ARBA00023136"/>
    </source>
</evidence>
<dbReference type="FunFam" id="3.40.50.300:FF:000854">
    <property type="entry name" value="Multidrug ABC transporter ATP-binding protein"/>
    <property type="match status" value="1"/>
</dbReference>
<dbReference type="InterPro" id="IPR027417">
    <property type="entry name" value="P-loop_NTPase"/>
</dbReference>
<dbReference type="SMART" id="SM00382">
    <property type="entry name" value="AAA"/>
    <property type="match status" value="1"/>
</dbReference>
<sequence>MKYANLMFEVMKQVYHVSPRMFTRSTMIYLLQAFLPVAQIYVTAQVINTITGVLTRGEAPINALYWLVLQLMAMLIGIVLASLQKYTERKMNAYVSFWFNLQVSEKLSKLPFVFFESPESYDKLQRALRNLNICGINMVFYMFSIAQSVITLVGLLILLFSFHYILPIVMLLLIIPLLIIQKKEGTSRFVVIHQQTASSRMAAYMNQLLQTKEAAKEIRLFHAKDYLLNKWRGIYFKNTYEMLGVERKNMKNRLIVESAVTIFSFSILAVFIWIGSRVKLTIGSYVALYQAVQDTRYSIQNISQNIGQIYHDGLFIHELFEFLDTPVPQTDQALPMDTPLREGIDVEGVTFRYPNQEQPVLEDLTIRIKPGEKVAIVGENGAGKSTLVKVMLGLYEPTHGVVRYDGVPIQDYDPASFRSRVTAVFQDFYRYELTLEANIALQEIDPDDRQAHRQLNDAMEKASMTSLADSLQDGVTTQLGTRFSGGRELSQGQWQKVAIARAFYRDFEVIYLDEPTAAVDPLTESAIFENLMSMTDGKTAIFISHRLGSCRHADRILVLKDGRIVEEGRHEELIEQGAHYAEMFNKQAQWYR</sequence>
<dbReference type="InterPro" id="IPR003439">
    <property type="entry name" value="ABC_transporter-like_ATP-bd"/>
</dbReference>
<feature type="transmembrane region" description="Helical" evidence="9">
    <location>
        <begin position="21"/>
        <end position="43"/>
    </location>
</feature>
<dbReference type="GO" id="GO:0140359">
    <property type="term" value="F:ABC-type transporter activity"/>
    <property type="evidence" value="ECO:0007669"/>
    <property type="project" value="InterPro"/>
</dbReference>
<feature type="transmembrane region" description="Helical" evidence="9">
    <location>
        <begin position="63"/>
        <end position="83"/>
    </location>
</feature>
<dbReference type="AlphaFoldDB" id="A0A1R1B750"/>
<dbReference type="Gene3D" id="3.40.50.300">
    <property type="entry name" value="P-loop containing nucleotide triphosphate hydrolases"/>
    <property type="match status" value="1"/>
</dbReference>
<evidence type="ECO:0000256" key="3">
    <source>
        <dbReference type="ARBA" id="ARBA00022475"/>
    </source>
</evidence>
<dbReference type="EMBL" id="MRTF01000002">
    <property type="protein sequence ID" value="OME95382.1"/>
    <property type="molecule type" value="Genomic_DNA"/>
</dbReference>
<dbReference type="GO" id="GO:0005524">
    <property type="term" value="F:ATP binding"/>
    <property type="evidence" value="ECO:0007669"/>
    <property type="project" value="UniProtKB-KW"/>
</dbReference>
<dbReference type="SUPFAM" id="SSF52540">
    <property type="entry name" value="P-loop containing nucleoside triphosphate hydrolases"/>
    <property type="match status" value="1"/>
</dbReference>
<dbReference type="InterPro" id="IPR036640">
    <property type="entry name" value="ABC1_TM_sf"/>
</dbReference>
<keyword evidence="8 9" id="KW-0472">Membrane</keyword>
<evidence type="ECO:0000313" key="13">
    <source>
        <dbReference type="Proteomes" id="UP000187074"/>
    </source>
</evidence>
<gene>
    <name evidence="12" type="ORF">BK123_08835</name>
</gene>
<comment type="subcellular location">
    <subcellularLocation>
        <location evidence="1">Cell membrane</location>
        <topology evidence="1">Multi-pass membrane protein</topology>
    </subcellularLocation>
</comment>
<comment type="caution">
    <text evidence="12">The sequence shown here is derived from an EMBL/GenBank/DDBJ whole genome shotgun (WGS) entry which is preliminary data.</text>
</comment>
<dbReference type="InterPro" id="IPR011527">
    <property type="entry name" value="ABC1_TM_dom"/>
</dbReference>
<keyword evidence="6" id="KW-0067">ATP-binding</keyword>
<evidence type="ECO:0000256" key="4">
    <source>
        <dbReference type="ARBA" id="ARBA00022692"/>
    </source>
</evidence>
<feature type="transmembrane region" description="Helical" evidence="9">
    <location>
        <begin position="254"/>
        <end position="274"/>
    </location>
</feature>
<dbReference type="InterPro" id="IPR003593">
    <property type="entry name" value="AAA+_ATPase"/>
</dbReference>
<keyword evidence="4 9" id="KW-0812">Transmembrane</keyword>
<accession>A0A1R1B750</accession>
<feature type="domain" description="ABC transmembrane type-1" evidence="11">
    <location>
        <begin position="30"/>
        <end position="311"/>
    </location>
</feature>
<evidence type="ECO:0000256" key="7">
    <source>
        <dbReference type="ARBA" id="ARBA00022989"/>
    </source>
</evidence>
<keyword evidence="3" id="KW-1003">Cell membrane</keyword>
<protein>
    <submittedName>
        <fullName evidence="12">ABC transporter</fullName>
    </submittedName>
</protein>
<feature type="domain" description="ABC transporter" evidence="10">
    <location>
        <begin position="344"/>
        <end position="586"/>
    </location>
</feature>
<evidence type="ECO:0000256" key="2">
    <source>
        <dbReference type="ARBA" id="ARBA00022448"/>
    </source>
</evidence>
<proteinExistence type="predicted"/>
<dbReference type="SUPFAM" id="SSF90123">
    <property type="entry name" value="ABC transporter transmembrane region"/>
    <property type="match status" value="1"/>
</dbReference>
<evidence type="ECO:0000256" key="1">
    <source>
        <dbReference type="ARBA" id="ARBA00004651"/>
    </source>
</evidence>
<dbReference type="InterPro" id="IPR039421">
    <property type="entry name" value="Type_1_exporter"/>
</dbReference>
<evidence type="ECO:0000256" key="5">
    <source>
        <dbReference type="ARBA" id="ARBA00022741"/>
    </source>
</evidence>
<keyword evidence="7 9" id="KW-1133">Transmembrane helix</keyword>
<evidence type="ECO:0000259" key="11">
    <source>
        <dbReference type="PROSITE" id="PS50929"/>
    </source>
</evidence>
<dbReference type="PROSITE" id="PS50929">
    <property type="entry name" value="ABC_TM1F"/>
    <property type="match status" value="1"/>
</dbReference>